<dbReference type="InterPro" id="IPR050815">
    <property type="entry name" value="TF_fung"/>
</dbReference>
<dbReference type="Proteomes" id="UP000241546">
    <property type="component" value="Unassembled WGS sequence"/>
</dbReference>
<dbReference type="PANTHER" id="PTHR47338:SF20">
    <property type="entry name" value="ZN(II)2CYS6 TRANSCRIPTION FACTOR (EUROFUNG)"/>
    <property type="match status" value="1"/>
</dbReference>
<dbReference type="Pfam" id="PF00172">
    <property type="entry name" value="Zn_clus"/>
    <property type="match status" value="1"/>
</dbReference>
<name>A0A2T4AXD1_9HYPO</name>
<evidence type="ECO:0000256" key="2">
    <source>
        <dbReference type="ARBA" id="ARBA00022723"/>
    </source>
</evidence>
<organism evidence="7 8">
    <name type="scientific">Trichoderma citrinoviride</name>
    <dbReference type="NCBI Taxonomy" id="58853"/>
    <lineage>
        <taxon>Eukaryota</taxon>
        <taxon>Fungi</taxon>
        <taxon>Dikarya</taxon>
        <taxon>Ascomycota</taxon>
        <taxon>Pezizomycotina</taxon>
        <taxon>Sordariomycetes</taxon>
        <taxon>Hypocreomycetidae</taxon>
        <taxon>Hypocreales</taxon>
        <taxon>Hypocreaceae</taxon>
        <taxon>Trichoderma</taxon>
    </lineage>
</organism>
<dbReference type="AlphaFoldDB" id="A0A2T4AXD1"/>
<dbReference type="PROSITE" id="PS50048">
    <property type="entry name" value="ZN2_CY6_FUNGAL_2"/>
    <property type="match status" value="1"/>
</dbReference>
<keyword evidence="3" id="KW-0805">Transcription regulation</keyword>
<sequence>MSTDSDTRVIIPRTRPSCTHCQRSKKRCSREKPQCSTCVRHGRDCVYTGNTTVIAGVVDHIPSASTSYQPPDISRSTEDNFPVVFFLDSILFQRSLNKLPDLDPSLNDHLPKYIGHIAPDPAFIKSYFATIHPSIPFLSRKEFRERILSPLSSRRPAHTLLIASMKLLASPLPEQGPRCSAYYAIKSSLIEAENSGILDLRVLQAIILIALFEIGHAIYPAAYMTVGYCVRYGSALGIHKAVEQYSEEEFSASESEERRRSWWTILLFDRRFISLGSADKPILTTDPSGNSLLPIDDATWEENRESFAPVRKLFEPPTTTMGRFSLTAQAAVLLGRVFRSIQESPIQEGFWQNDVEVLDRTIVALTKVSLEEGRFRGIGVCSPSTICYRYVITDRLMSQDFKNDIAASMLRLAYAIRDAGSCAGDEITPLCIEAIYRSAVFYGKEYSRTGAYSALVSCEAIKEALALISKRWRVAASYVQLIDARIISGI</sequence>
<keyword evidence="4" id="KW-0804">Transcription</keyword>
<dbReference type="SMART" id="SM00066">
    <property type="entry name" value="GAL4"/>
    <property type="match status" value="1"/>
</dbReference>
<reference evidence="8" key="1">
    <citation type="submission" date="2016-07" db="EMBL/GenBank/DDBJ databases">
        <title>Multiple horizontal gene transfer events from other fungi enriched the ability of initially mycotrophic Trichoderma (Ascomycota) to feed on dead plant biomass.</title>
        <authorList>
            <consortium name="DOE Joint Genome Institute"/>
            <person name="Atanasova L."/>
            <person name="Chenthamara K."/>
            <person name="Zhang J."/>
            <person name="Grujic M."/>
            <person name="Henrissat B."/>
            <person name="Kuo A."/>
            <person name="Aerts A."/>
            <person name="Salamov A."/>
            <person name="Lipzen A."/>
            <person name="Labutti K."/>
            <person name="Barry K."/>
            <person name="Miao Y."/>
            <person name="Rahimi M.J."/>
            <person name="Shen Q."/>
            <person name="Grigoriev I.V."/>
            <person name="Kubicek C.P."/>
            <person name="Druzhinina I.S."/>
        </authorList>
    </citation>
    <scope>NUCLEOTIDE SEQUENCE [LARGE SCALE GENOMIC DNA]</scope>
    <source>
        <strain evidence="8">TUCIM 6016</strain>
    </source>
</reference>
<gene>
    <name evidence="7" type="ORF">BBK36DRAFT_1131048</name>
</gene>
<dbReference type="InterPro" id="IPR001138">
    <property type="entry name" value="Zn2Cys6_DnaBD"/>
</dbReference>
<keyword evidence="8" id="KW-1185">Reference proteome</keyword>
<dbReference type="GeneID" id="36600031"/>
<accession>A0A2T4AXD1</accession>
<feature type="domain" description="Zn(2)-C6 fungal-type" evidence="6">
    <location>
        <begin position="17"/>
        <end position="47"/>
    </location>
</feature>
<proteinExistence type="predicted"/>
<dbReference type="OrthoDB" id="1274115at2759"/>
<protein>
    <recommendedName>
        <fullName evidence="6">Zn(2)-C6 fungal-type domain-containing protein</fullName>
    </recommendedName>
</protein>
<dbReference type="PANTHER" id="PTHR47338">
    <property type="entry name" value="ZN(II)2CYS6 TRANSCRIPTION FACTOR (EUROFUNG)-RELATED"/>
    <property type="match status" value="1"/>
</dbReference>
<evidence type="ECO:0000313" key="7">
    <source>
        <dbReference type="EMBL" id="PTB61737.1"/>
    </source>
</evidence>
<dbReference type="GO" id="GO:0008270">
    <property type="term" value="F:zinc ion binding"/>
    <property type="evidence" value="ECO:0007669"/>
    <property type="project" value="InterPro"/>
</dbReference>
<dbReference type="Gene3D" id="4.10.240.10">
    <property type="entry name" value="Zn(2)-C6 fungal-type DNA-binding domain"/>
    <property type="match status" value="1"/>
</dbReference>
<dbReference type="GO" id="GO:0000981">
    <property type="term" value="F:DNA-binding transcription factor activity, RNA polymerase II-specific"/>
    <property type="evidence" value="ECO:0007669"/>
    <property type="project" value="InterPro"/>
</dbReference>
<keyword evidence="5" id="KW-0539">Nucleus</keyword>
<evidence type="ECO:0000256" key="1">
    <source>
        <dbReference type="ARBA" id="ARBA00004123"/>
    </source>
</evidence>
<evidence type="ECO:0000256" key="3">
    <source>
        <dbReference type="ARBA" id="ARBA00023015"/>
    </source>
</evidence>
<dbReference type="GO" id="GO:0003677">
    <property type="term" value="F:DNA binding"/>
    <property type="evidence" value="ECO:0007669"/>
    <property type="project" value="InterPro"/>
</dbReference>
<dbReference type="SUPFAM" id="SSF57701">
    <property type="entry name" value="Zn2/Cys6 DNA-binding domain"/>
    <property type="match status" value="1"/>
</dbReference>
<dbReference type="RefSeq" id="XP_024745057.1">
    <property type="nucleotide sequence ID" value="XM_024891913.1"/>
</dbReference>
<evidence type="ECO:0000256" key="5">
    <source>
        <dbReference type="ARBA" id="ARBA00023242"/>
    </source>
</evidence>
<evidence type="ECO:0000259" key="6">
    <source>
        <dbReference type="PROSITE" id="PS50048"/>
    </source>
</evidence>
<dbReference type="InterPro" id="IPR036864">
    <property type="entry name" value="Zn2-C6_fun-type_DNA-bd_sf"/>
</dbReference>
<dbReference type="CDD" id="cd00067">
    <property type="entry name" value="GAL4"/>
    <property type="match status" value="1"/>
</dbReference>
<dbReference type="CDD" id="cd12148">
    <property type="entry name" value="fungal_TF_MHR"/>
    <property type="match status" value="1"/>
</dbReference>
<evidence type="ECO:0000313" key="8">
    <source>
        <dbReference type="Proteomes" id="UP000241546"/>
    </source>
</evidence>
<dbReference type="InterPro" id="IPR007219">
    <property type="entry name" value="XnlR_reg_dom"/>
</dbReference>
<evidence type="ECO:0000256" key="4">
    <source>
        <dbReference type="ARBA" id="ARBA00023163"/>
    </source>
</evidence>
<dbReference type="EMBL" id="KZ680229">
    <property type="protein sequence ID" value="PTB61737.1"/>
    <property type="molecule type" value="Genomic_DNA"/>
</dbReference>
<dbReference type="GO" id="GO:0005634">
    <property type="term" value="C:nucleus"/>
    <property type="evidence" value="ECO:0007669"/>
    <property type="project" value="UniProtKB-SubCell"/>
</dbReference>
<keyword evidence="2" id="KW-0479">Metal-binding</keyword>
<comment type="subcellular location">
    <subcellularLocation>
        <location evidence="1">Nucleus</location>
    </subcellularLocation>
</comment>
<dbReference type="Pfam" id="PF04082">
    <property type="entry name" value="Fungal_trans"/>
    <property type="match status" value="1"/>
</dbReference>
<dbReference type="GO" id="GO:0006351">
    <property type="term" value="P:DNA-templated transcription"/>
    <property type="evidence" value="ECO:0007669"/>
    <property type="project" value="InterPro"/>
</dbReference>